<evidence type="ECO:0000313" key="3">
    <source>
        <dbReference type="Proteomes" id="UP000635565"/>
    </source>
</evidence>
<dbReference type="RefSeq" id="WP_201362802.1">
    <property type="nucleotide sequence ID" value="NZ_BNJJ01000008.1"/>
</dbReference>
<dbReference type="InterPro" id="IPR014710">
    <property type="entry name" value="RmlC-like_jellyroll"/>
</dbReference>
<dbReference type="InterPro" id="IPR011051">
    <property type="entry name" value="RmlC_Cupin_sf"/>
</dbReference>
<dbReference type="InterPro" id="IPR013096">
    <property type="entry name" value="Cupin_2"/>
</dbReference>
<comment type="caution">
    <text evidence="2">The sequence shown here is derived from an EMBL/GenBank/DDBJ whole genome shotgun (WGS) entry which is preliminary data.</text>
</comment>
<evidence type="ECO:0000259" key="1">
    <source>
        <dbReference type="Pfam" id="PF07883"/>
    </source>
</evidence>
<proteinExistence type="predicted"/>
<dbReference type="EMBL" id="BNJJ01000008">
    <property type="protein sequence ID" value="GHO85145.1"/>
    <property type="molecule type" value="Genomic_DNA"/>
</dbReference>
<feature type="domain" description="Cupin type-2" evidence="1">
    <location>
        <begin position="39"/>
        <end position="111"/>
    </location>
</feature>
<sequence>MENRAHIQINQLPVEMDVRAPDMTEIRLLANMNNGSMVHCTLLPDQVSHAGVHQTVEEIWYVLQGQGEVWLQHRNEQREEKIYPDICFTIPVGTRFQVRNTGSAPLRCIIVTMPPWPGAQEWVRVEDHWPSP</sequence>
<reference evidence="2 3" key="1">
    <citation type="journal article" date="2021" name="Int. J. Syst. Evol. Microbiol.">
        <title>Reticulibacter mediterranei gen. nov., sp. nov., within the new family Reticulibacteraceae fam. nov., and Ktedonospora formicarum gen. nov., sp. nov., Ktedonobacter robiniae sp. nov., Dictyobacter formicarum sp. nov. and Dictyobacter arantiisoli sp. nov., belonging to the class Ktedonobacteria.</title>
        <authorList>
            <person name="Yabe S."/>
            <person name="Zheng Y."/>
            <person name="Wang C.M."/>
            <person name="Sakai Y."/>
            <person name="Abe K."/>
            <person name="Yokota A."/>
            <person name="Donadio S."/>
            <person name="Cavaletti L."/>
            <person name="Monciardini P."/>
        </authorList>
    </citation>
    <scope>NUCLEOTIDE SEQUENCE [LARGE SCALE GENOMIC DNA]</scope>
    <source>
        <strain evidence="2 3">SOSP1-9</strain>
    </source>
</reference>
<accession>A0ABQ3VG62</accession>
<evidence type="ECO:0000313" key="2">
    <source>
        <dbReference type="EMBL" id="GHO85145.1"/>
    </source>
</evidence>
<organism evidence="2 3">
    <name type="scientific">Dictyobacter formicarum</name>
    <dbReference type="NCBI Taxonomy" id="2778368"/>
    <lineage>
        <taxon>Bacteria</taxon>
        <taxon>Bacillati</taxon>
        <taxon>Chloroflexota</taxon>
        <taxon>Ktedonobacteria</taxon>
        <taxon>Ktedonobacterales</taxon>
        <taxon>Dictyobacteraceae</taxon>
        <taxon>Dictyobacter</taxon>
    </lineage>
</organism>
<dbReference type="Gene3D" id="2.60.120.10">
    <property type="entry name" value="Jelly Rolls"/>
    <property type="match status" value="1"/>
</dbReference>
<dbReference type="SUPFAM" id="SSF51182">
    <property type="entry name" value="RmlC-like cupins"/>
    <property type="match status" value="1"/>
</dbReference>
<name>A0ABQ3VG62_9CHLR</name>
<gene>
    <name evidence="2" type="ORF">KSZ_31510</name>
</gene>
<keyword evidence="3" id="KW-1185">Reference proteome</keyword>
<dbReference type="Pfam" id="PF07883">
    <property type="entry name" value="Cupin_2"/>
    <property type="match status" value="1"/>
</dbReference>
<protein>
    <recommendedName>
        <fullName evidence="1">Cupin type-2 domain-containing protein</fullName>
    </recommendedName>
</protein>
<dbReference type="Proteomes" id="UP000635565">
    <property type="component" value="Unassembled WGS sequence"/>
</dbReference>